<feature type="domain" description="LexA repressor DNA-binding" evidence="1">
    <location>
        <begin position="4"/>
        <end position="60"/>
    </location>
</feature>
<name>A0A271J4W7_9BACT</name>
<dbReference type="AlphaFoldDB" id="A0A271J4W7"/>
<dbReference type="RefSeq" id="WP_179299775.1">
    <property type="nucleotide sequence ID" value="NZ_MQWD01000001.1"/>
</dbReference>
<dbReference type="SUPFAM" id="SSF46785">
    <property type="entry name" value="Winged helix' DNA-binding domain"/>
    <property type="match status" value="1"/>
</dbReference>
<organism evidence="2 3">
    <name type="scientific">Rubrivirga marina</name>
    <dbReference type="NCBI Taxonomy" id="1196024"/>
    <lineage>
        <taxon>Bacteria</taxon>
        <taxon>Pseudomonadati</taxon>
        <taxon>Rhodothermota</taxon>
        <taxon>Rhodothermia</taxon>
        <taxon>Rhodothermales</taxon>
        <taxon>Rubricoccaceae</taxon>
        <taxon>Rubrivirga</taxon>
    </lineage>
</organism>
<comment type="caution">
    <text evidence="2">The sequence shown here is derived from an EMBL/GenBank/DDBJ whole genome shotgun (WGS) entry which is preliminary data.</text>
</comment>
<accession>A0A271J4W7</accession>
<sequence length="188" mass="20481">MSRRQLTQKQHAFLEYLRDHVDQHKVWPTYREIADHFEYRSPNSVTQNLQALSRKGFLQRGRNGYALVEQTARDGSIRVRGALRGGRIEPAPSDRLSLTSLFPDLSGFHALELDAGTDRTGELGDARYVFVAEGDVAEGDTAVVIDGGRLSIGLAADLTPDAEVLGRYAGHAGPYGIVRADATTSASA</sequence>
<keyword evidence="3" id="KW-1185">Reference proteome</keyword>
<dbReference type="EMBL" id="MQWD01000001">
    <property type="protein sequence ID" value="PAP78571.1"/>
    <property type="molecule type" value="Genomic_DNA"/>
</dbReference>
<protein>
    <recommendedName>
        <fullName evidence="1">LexA repressor DNA-binding domain-containing protein</fullName>
    </recommendedName>
</protein>
<dbReference type="Gene3D" id="1.10.10.10">
    <property type="entry name" value="Winged helix-like DNA-binding domain superfamily/Winged helix DNA-binding domain"/>
    <property type="match status" value="1"/>
</dbReference>
<dbReference type="Pfam" id="PF01726">
    <property type="entry name" value="LexA_DNA_bind"/>
    <property type="match status" value="1"/>
</dbReference>
<evidence type="ECO:0000313" key="3">
    <source>
        <dbReference type="Proteomes" id="UP000216339"/>
    </source>
</evidence>
<reference evidence="2 3" key="1">
    <citation type="submission" date="2016-11" db="EMBL/GenBank/DDBJ databases">
        <title>Study of marine rhodopsin-containing bacteria.</title>
        <authorList>
            <person name="Yoshizawa S."/>
            <person name="Kumagai Y."/>
            <person name="Kogure K."/>
        </authorList>
    </citation>
    <scope>NUCLEOTIDE SEQUENCE [LARGE SCALE GENOMIC DNA]</scope>
    <source>
        <strain evidence="2 3">SAORIC-28</strain>
    </source>
</reference>
<dbReference type="GO" id="GO:0004252">
    <property type="term" value="F:serine-type endopeptidase activity"/>
    <property type="evidence" value="ECO:0007669"/>
    <property type="project" value="InterPro"/>
</dbReference>
<dbReference type="GO" id="GO:0006508">
    <property type="term" value="P:proteolysis"/>
    <property type="evidence" value="ECO:0007669"/>
    <property type="project" value="InterPro"/>
</dbReference>
<gene>
    <name evidence="2" type="ORF">BSZ37_20140</name>
</gene>
<proteinExistence type="predicted"/>
<dbReference type="InterPro" id="IPR036390">
    <property type="entry name" value="WH_DNA-bd_sf"/>
</dbReference>
<evidence type="ECO:0000313" key="2">
    <source>
        <dbReference type="EMBL" id="PAP78571.1"/>
    </source>
</evidence>
<dbReference type="InterPro" id="IPR006199">
    <property type="entry name" value="LexA_DNA-bd_dom"/>
</dbReference>
<dbReference type="InterPro" id="IPR036388">
    <property type="entry name" value="WH-like_DNA-bd_sf"/>
</dbReference>
<evidence type="ECO:0000259" key="1">
    <source>
        <dbReference type="Pfam" id="PF01726"/>
    </source>
</evidence>
<dbReference type="Proteomes" id="UP000216339">
    <property type="component" value="Unassembled WGS sequence"/>
</dbReference>